<dbReference type="SUPFAM" id="SSF51197">
    <property type="entry name" value="Clavaminate synthase-like"/>
    <property type="match status" value="1"/>
</dbReference>
<proteinExistence type="predicted"/>
<dbReference type="EMBL" id="JACAZH010000032">
    <property type="protein sequence ID" value="KAF7338855.1"/>
    <property type="molecule type" value="Genomic_DNA"/>
</dbReference>
<name>A0A8H6XE99_9AGAR</name>
<sequence>MQSAPRPDKRSLLQPVVSPPPPYRSHTSHVAPSHPHPCPPPAPPVPPPALTDAQKAFFLTHGFIHLPGCFSRSASDAFTAALWPRLGMSPTDKSTWHTERTNMPSSSNIVPIAEFAPKAWAAICELLGGEERVSEKTRTWGDAFIVNLGVEGQGEVPPRELDGWHVDGDFFIHFLDSPEQALLVIPLFSDIAPGGGGTAICTDGIGVVAKHLHDNPAGVTPWMHARGTPEPTGPNTTRLAFFRAIVQDPALARDASFHEMTGQVGDVYLLHPLMVHSATKNATRVPRVITNPPVALKAPFRLSVDDASADGGFSLVEQKTLRELGFPGGLPGWKIEGGREGFVPRRIKRQEEMRAKERERLAELQARAAAEVQPQAQAQVQAVGA</sequence>
<dbReference type="OrthoDB" id="4664297at2759"/>
<dbReference type="Proteomes" id="UP000623467">
    <property type="component" value="Unassembled WGS sequence"/>
</dbReference>
<keyword evidence="3" id="KW-1185">Reference proteome</keyword>
<gene>
    <name evidence="2" type="ORF">MSAN_02208500</name>
</gene>
<protein>
    <recommendedName>
        <fullName evidence="4">Phytanoyl-CoA dioxygenase</fullName>
    </recommendedName>
</protein>
<accession>A0A8H6XE99</accession>
<evidence type="ECO:0008006" key="4">
    <source>
        <dbReference type="Google" id="ProtNLM"/>
    </source>
</evidence>
<organism evidence="2 3">
    <name type="scientific">Mycena sanguinolenta</name>
    <dbReference type="NCBI Taxonomy" id="230812"/>
    <lineage>
        <taxon>Eukaryota</taxon>
        <taxon>Fungi</taxon>
        <taxon>Dikarya</taxon>
        <taxon>Basidiomycota</taxon>
        <taxon>Agaricomycotina</taxon>
        <taxon>Agaricomycetes</taxon>
        <taxon>Agaricomycetidae</taxon>
        <taxon>Agaricales</taxon>
        <taxon>Marasmiineae</taxon>
        <taxon>Mycenaceae</taxon>
        <taxon>Mycena</taxon>
    </lineage>
</organism>
<reference evidence="2" key="1">
    <citation type="submission" date="2020-05" db="EMBL/GenBank/DDBJ databases">
        <title>Mycena genomes resolve the evolution of fungal bioluminescence.</title>
        <authorList>
            <person name="Tsai I.J."/>
        </authorList>
    </citation>
    <scope>NUCLEOTIDE SEQUENCE</scope>
    <source>
        <strain evidence="2">160909Yilan</strain>
    </source>
</reference>
<comment type="caution">
    <text evidence="2">The sequence shown here is derived from an EMBL/GenBank/DDBJ whole genome shotgun (WGS) entry which is preliminary data.</text>
</comment>
<dbReference type="Gene3D" id="2.60.120.620">
    <property type="entry name" value="q2cbj1_9rhob like domain"/>
    <property type="match status" value="1"/>
</dbReference>
<evidence type="ECO:0000313" key="2">
    <source>
        <dbReference type="EMBL" id="KAF7338855.1"/>
    </source>
</evidence>
<evidence type="ECO:0000313" key="3">
    <source>
        <dbReference type="Proteomes" id="UP000623467"/>
    </source>
</evidence>
<evidence type="ECO:0000256" key="1">
    <source>
        <dbReference type="SAM" id="MobiDB-lite"/>
    </source>
</evidence>
<feature type="compositionally biased region" description="Basic and acidic residues" evidence="1">
    <location>
        <begin position="1"/>
        <end position="11"/>
    </location>
</feature>
<feature type="compositionally biased region" description="Pro residues" evidence="1">
    <location>
        <begin position="34"/>
        <end position="49"/>
    </location>
</feature>
<dbReference type="AlphaFoldDB" id="A0A8H6XE99"/>
<feature type="region of interest" description="Disordered" evidence="1">
    <location>
        <begin position="1"/>
        <end position="49"/>
    </location>
</feature>